<sequence>MFVSPSFLLGLLFAGAAVAAPANDGAELVPRAPGALSCRAIASGPWTLERERQQRQGLWVSPQKTQSFRLIGATNGVREGQDLTFYACDSQWMGFKEEQKDGEQVLYGQLRTQKGTCVHAIPATKKANALQFVSKACAGRDDASSEGSWWRMTKSEYNGLSYKNKNYRLAYVTKAQPQLSYDLLRSGLLYATSKTQFSSGTILYRAFDA</sequence>
<reference evidence="2 3" key="1">
    <citation type="journal article" date="2018" name="Mol. Biol. Evol.">
        <title>Broad Genomic Sampling Reveals a Smut Pathogenic Ancestry of the Fungal Clade Ustilaginomycotina.</title>
        <authorList>
            <person name="Kijpornyongpan T."/>
            <person name="Mondo S.J."/>
            <person name="Barry K."/>
            <person name="Sandor L."/>
            <person name="Lee J."/>
            <person name="Lipzen A."/>
            <person name="Pangilinan J."/>
            <person name="LaButti K."/>
            <person name="Hainaut M."/>
            <person name="Henrissat B."/>
            <person name="Grigoriev I.V."/>
            <person name="Spatafora J.W."/>
            <person name="Aime M.C."/>
        </authorList>
    </citation>
    <scope>NUCLEOTIDE SEQUENCE [LARGE SCALE GENOMIC DNA]</scope>
    <source>
        <strain evidence="2 3">MCA 4186</strain>
    </source>
</reference>
<dbReference type="OrthoDB" id="3343029at2759"/>
<dbReference type="GeneID" id="37270487"/>
<dbReference type="Proteomes" id="UP000245946">
    <property type="component" value="Unassembled WGS sequence"/>
</dbReference>
<evidence type="ECO:0000313" key="3">
    <source>
        <dbReference type="Proteomes" id="UP000245946"/>
    </source>
</evidence>
<protein>
    <recommendedName>
        <fullName evidence="4">Ricin B lectin domain-containing protein</fullName>
    </recommendedName>
</protein>
<dbReference type="EMBL" id="KZ819299">
    <property type="protein sequence ID" value="PWN96364.1"/>
    <property type="molecule type" value="Genomic_DNA"/>
</dbReference>
<proteinExistence type="predicted"/>
<dbReference type="RefSeq" id="XP_025596643.1">
    <property type="nucleotide sequence ID" value="XM_025742943.1"/>
</dbReference>
<name>A0A316Z5M3_9BASI</name>
<evidence type="ECO:0000256" key="1">
    <source>
        <dbReference type="SAM" id="SignalP"/>
    </source>
</evidence>
<evidence type="ECO:0008006" key="4">
    <source>
        <dbReference type="Google" id="ProtNLM"/>
    </source>
</evidence>
<feature type="signal peptide" evidence="1">
    <location>
        <begin position="1"/>
        <end position="19"/>
    </location>
</feature>
<keyword evidence="1" id="KW-0732">Signal</keyword>
<feature type="chain" id="PRO_5016284871" description="Ricin B lectin domain-containing protein" evidence="1">
    <location>
        <begin position="20"/>
        <end position="209"/>
    </location>
</feature>
<gene>
    <name evidence="2" type="ORF">FA09DRAFT_331257</name>
</gene>
<dbReference type="AlphaFoldDB" id="A0A316Z5M3"/>
<accession>A0A316Z5M3</accession>
<organism evidence="2 3">
    <name type="scientific">Tilletiopsis washingtonensis</name>
    <dbReference type="NCBI Taxonomy" id="58919"/>
    <lineage>
        <taxon>Eukaryota</taxon>
        <taxon>Fungi</taxon>
        <taxon>Dikarya</taxon>
        <taxon>Basidiomycota</taxon>
        <taxon>Ustilaginomycotina</taxon>
        <taxon>Exobasidiomycetes</taxon>
        <taxon>Entylomatales</taxon>
        <taxon>Entylomatales incertae sedis</taxon>
        <taxon>Tilletiopsis</taxon>
    </lineage>
</organism>
<keyword evidence="3" id="KW-1185">Reference proteome</keyword>
<evidence type="ECO:0000313" key="2">
    <source>
        <dbReference type="EMBL" id="PWN96364.1"/>
    </source>
</evidence>